<reference evidence="1" key="2">
    <citation type="submission" date="2020-11" db="EMBL/GenBank/DDBJ databases">
        <authorList>
            <person name="McCartney M.A."/>
            <person name="Auch B."/>
            <person name="Kono T."/>
            <person name="Mallez S."/>
            <person name="Becker A."/>
            <person name="Gohl D.M."/>
            <person name="Silverstein K.A.T."/>
            <person name="Koren S."/>
            <person name="Bechman K.B."/>
            <person name="Herman A."/>
            <person name="Abrahante J.E."/>
            <person name="Garbe J."/>
        </authorList>
    </citation>
    <scope>NUCLEOTIDE SEQUENCE</scope>
    <source>
        <strain evidence="1">Duluth1</strain>
        <tissue evidence="1">Whole animal</tissue>
    </source>
</reference>
<organism evidence="1 2">
    <name type="scientific">Dreissena polymorpha</name>
    <name type="common">Zebra mussel</name>
    <name type="synonym">Mytilus polymorpha</name>
    <dbReference type="NCBI Taxonomy" id="45954"/>
    <lineage>
        <taxon>Eukaryota</taxon>
        <taxon>Metazoa</taxon>
        <taxon>Spiralia</taxon>
        <taxon>Lophotrochozoa</taxon>
        <taxon>Mollusca</taxon>
        <taxon>Bivalvia</taxon>
        <taxon>Autobranchia</taxon>
        <taxon>Heteroconchia</taxon>
        <taxon>Euheterodonta</taxon>
        <taxon>Imparidentia</taxon>
        <taxon>Neoheterodontei</taxon>
        <taxon>Myida</taxon>
        <taxon>Dreissenoidea</taxon>
        <taxon>Dreissenidae</taxon>
        <taxon>Dreissena</taxon>
    </lineage>
</organism>
<dbReference type="AlphaFoldDB" id="A0A9D4I7I7"/>
<dbReference type="Proteomes" id="UP000828390">
    <property type="component" value="Unassembled WGS sequence"/>
</dbReference>
<accession>A0A9D4I7I7</accession>
<gene>
    <name evidence="1" type="ORF">DPMN_185697</name>
</gene>
<evidence type="ECO:0000313" key="1">
    <source>
        <dbReference type="EMBL" id="KAH3751149.1"/>
    </source>
</evidence>
<dbReference type="EMBL" id="JAIWYP010000010">
    <property type="protein sequence ID" value="KAH3751149.1"/>
    <property type="molecule type" value="Genomic_DNA"/>
</dbReference>
<keyword evidence="2" id="KW-1185">Reference proteome</keyword>
<protein>
    <submittedName>
        <fullName evidence="1">Uncharacterized protein</fullName>
    </submittedName>
</protein>
<reference evidence="1" key="1">
    <citation type="journal article" date="2019" name="bioRxiv">
        <title>The Genome of the Zebra Mussel, Dreissena polymorpha: A Resource for Invasive Species Research.</title>
        <authorList>
            <person name="McCartney M.A."/>
            <person name="Auch B."/>
            <person name="Kono T."/>
            <person name="Mallez S."/>
            <person name="Zhang Y."/>
            <person name="Obille A."/>
            <person name="Becker A."/>
            <person name="Abrahante J.E."/>
            <person name="Garbe J."/>
            <person name="Badalamenti J.P."/>
            <person name="Herman A."/>
            <person name="Mangelson H."/>
            <person name="Liachko I."/>
            <person name="Sullivan S."/>
            <person name="Sone E.D."/>
            <person name="Koren S."/>
            <person name="Silverstein K.A.T."/>
            <person name="Beckman K.B."/>
            <person name="Gohl D.M."/>
        </authorList>
    </citation>
    <scope>NUCLEOTIDE SEQUENCE</scope>
    <source>
        <strain evidence="1">Duluth1</strain>
        <tissue evidence="1">Whole animal</tissue>
    </source>
</reference>
<name>A0A9D4I7I7_DREPO</name>
<sequence>METSFRRCVGPRSGIVWFSYNTTTFTICGNQHAEMSFSSHLMALETSRESSTASQIGFMKRKYCVLIQPSGSLPTARISFTPLLTTEM</sequence>
<proteinExistence type="predicted"/>
<evidence type="ECO:0000313" key="2">
    <source>
        <dbReference type="Proteomes" id="UP000828390"/>
    </source>
</evidence>
<comment type="caution">
    <text evidence="1">The sequence shown here is derived from an EMBL/GenBank/DDBJ whole genome shotgun (WGS) entry which is preliminary data.</text>
</comment>